<proteinExistence type="inferred from homology"/>
<evidence type="ECO:0000256" key="10">
    <source>
        <dbReference type="PROSITE-ProRule" id="PRU10141"/>
    </source>
</evidence>
<feature type="domain" description="FHA" evidence="12">
    <location>
        <begin position="55"/>
        <end position="109"/>
    </location>
</feature>
<evidence type="ECO:0000256" key="4">
    <source>
        <dbReference type="ARBA" id="ARBA00022741"/>
    </source>
</evidence>
<dbReference type="InterPro" id="IPR011009">
    <property type="entry name" value="Kinase-like_dom_sf"/>
</dbReference>
<dbReference type="InterPro" id="IPR000253">
    <property type="entry name" value="FHA_dom"/>
</dbReference>
<dbReference type="InterPro" id="IPR008271">
    <property type="entry name" value="Ser/Thr_kinase_AS"/>
</dbReference>
<evidence type="ECO:0000256" key="8">
    <source>
        <dbReference type="PIRSR" id="PIRSR630616-2"/>
    </source>
</evidence>
<dbReference type="SUPFAM" id="SSF49879">
    <property type="entry name" value="SMAD/FHA domain"/>
    <property type="match status" value="1"/>
</dbReference>
<dbReference type="EMBL" id="KZ857379">
    <property type="protein sequence ID" value="RDX57590.1"/>
    <property type="molecule type" value="Genomic_DNA"/>
</dbReference>
<feature type="active site" description="Proton acceptor" evidence="7">
    <location>
        <position position="298"/>
    </location>
</feature>
<evidence type="ECO:0000256" key="6">
    <source>
        <dbReference type="ARBA" id="ARBA00022840"/>
    </source>
</evidence>
<feature type="region of interest" description="Disordered" evidence="11">
    <location>
        <begin position="510"/>
        <end position="531"/>
    </location>
</feature>
<dbReference type="SMART" id="SM00220">
    <property type="entry name" value="S_TKc"/>
    <property type="match status" value="1"/>
</dbReference>
<keyword evidence="3" id="KW-0808">Transferase</keyword>
<evidence type="ECO:0000313" key="14">
    <source>
        <dbReference type="EMBL" id="RDX57590.1"/>
    </source>
</evidence>
<evidence type="ECO:0000256" key="9">
    <source>
        <dbReference type="PIRSR" id="PIRSR630616-3"/>
    </source>
</evidence>
<keyword evidence="6 8" id="KW-0067">ATP-binding</keyword>
<accession>A0A371DYH6</accession>
<feature type="cross-link" description="Glycyl lysine isopeptide (Lys-Gly) (interchain with G-Cter in SUMO2)" evidence="9">
    <location>
        <position position="300"/>
    </location>
</feature>
<dbReference type="CDD" id="cd00060">
    <property type="entry name" value="FHA"/>
    <property type="match status" value="1"/>
</dbReference>
<dbReference type="Pfam" id="PF00498">
    <property type="entry name" value="FHA"/>
    <property type="match status" value="1"/>
</dbReference>
<dbReference type="GO" id="GO:0005524">
    <property type="term" value="F:ATP binding"/>
    <property type="evidence" value="ECO:0007669"/>
    <property type="project" value="UniProtKB-UniRule"/>
</dbReference>
<dbReference type="PROSITE" id="PS50011">
    <property type="entry name" value="PROTEIN_KINASE_DOM"/>
    <property type="match status" value="1"/>
</dbReference>
<name>A0A371DYH6_9APHY</name>
<dbReference type="SUPFAM" id="SSF56112">
    <property type="entry name" value="Protein kinase-like (PK-like)"/>
    <property type="match status" value="1"/>
</dbReference>
<organism evidence="14 15">
    <name type="scientific">Lentinus brumalis</name>
    <dbReference type="NCBI Taxonomy" id="2498619"/>
    <lineage>
        <taxon>Eukaryota</taxon>
        <taxon>Fungi</taxon>
        <taxon>Dikarya</taxon>
        <taxon>Basidiomycota</taxon>
        <taxon>Agaricomycotina</taxon>
        <taxon>Agaricomycetes</taxon>
        <taxon>Polyporales</taxon>
        <taxon>Polyporaceae</taxon>
        <taxon>Lentinus</taxon>
    </lineage>
</organism>
<keyword evidence="5" id="KW-0418">Kinase</keyword>
<evidence type="ECO:0000259" key="13">
    <source>
        <dbReference type="PROSITE" id="PS50011"/>
    </source>
</evidence>
<feature type="binding site" evidence="8">
    <location>
        <begin position="302"/>
        <end position="303"/>
    </location>
    <ligand>
        <name>ATP</name>
        <dbReference type="ChEBI" id="CHEBI:30616"/>
    </ligand>
</feature>
<sequence length="715" mass="77771">MADGAVTQSTQAATQLATQFDDATEDLDLWGFLLPVNSNNTDISRINFYKTKPNYTIGRGPGNDIRFPRCLFVSTKHCSIEWDGDETAKSAVILTDTSTNGTFIDGIRVTPQRGGRCKILTDGCEIAFGNYVANKDSRALDDYRFIFRHKACKTPAKGVDKVYDLQHVLGRGSFGTVMKALHRDEGNWYAVKIIPTSKLRKAMTDPDLDVVTPDTIPSPLKREIDIMQRLQHRNICQFKEVFYETSGISIVLEFVKGGDLLDYLEMRKELPEPVAQRLTYQICEALAYVHGLGIAHRDLKPENILLTDDNPPVVKIADFGLAKVVDTMTALHTFCGTPAYLAPEIVNGAEGYDLVVDSWSVGVIVWAMLTMCTPFAEDPETTDVAKRVLRRQIEWSILEMYHVTALAKDFIARLLEYDPKKRMTLTQAREHEWLIHLHRLMGSENRETSESASPEVPQQIIITPPSRPDSLAPDASMMSVVSDRMALDTASIIMEDSTRAETPSFAMVEDLSSQPEAGSSQSSGHSSRLRRRSDVLRNAQSMGIELATPSQEMQARAMAENVELDEAAEAAPPVPMAGAHVESTASSSHAARPKAEPSRVSKRKAADLNSELSPPPPDVAADGAETGAATRAGANAQHAVSAEAGTGSARSPSRRGRGGANASPKRPASKKARTQAAASSATDDEGSAAAPAAALERRQSSRLASPAKAKPGRKC</sequence>
<dbReference type="Gene3D" id="2.60.200.20">
    <property type="match status" value="1"/>
</dbReference>
<evidence type="ECO:0000256" key="2">
    <source>
        <dbReference type="ARBA" id="ARBA00022527"/>
    </source>
</evidence>
<dbReference type="Pfam" id="PF00069">
    <property type="entry name" value="Pkinase"/>
    <property type="match status" value="1"/>
</dbReference>
<dbReference type="InterPro" id="IPR030616">
    <property type="entry name" value="Aur-like"/>
</dbReference>
<dbReference type="CDD" id="cd05117">
    <property type="entry name" value="STKc_CAMK"/>
    <property type="match status" value="1"/>
</dbReference>
<feature type="compositionally biased region" description="Low complexity" evidence="11">
    <location>
        <begin position="512"/>
        <end position="526"/>
    </location>
</feature>
<dbReference type="GO" id="GO:0004674">
    <property type="term" value="F:protein serine/threonine kinase activity"/>
    <property type="evidence" value="ECO:0007669"/>
    <property type="project" value="UniProtKB-KW"/>
</dbReference>
<dbReference type="Gene3D" id="1.10.510.10">
    <property type="entry name" value="Transferase(Phosphotransferase) domain 1"/>
    <property type="match status" value="1"/>
</dbReference>
<dbReference type="Proteomes" id="UP000256964">
    <property type="component" value="Unassembled WGS sequence"/>
</dbReference>
<gene>
    <name evidence="14" type="ORF">OH76DRAFT_1476951</name>
</gene>
<evidence type="ECO:0000256" key="7">
    <source>
        <dbReference type="PIRSR" id="PIRSR630616-1"/>
    </source>
</evidence>
<evidence type="ECO:0000256" key="11">
    <source>
        <dbReference type="SAM" id="MobiDB-lite"/>
    </source>
</evidence>
<dbReference type="FunFam" id="1.10.510.10:FF:000571">
    <property type="entry name" value="Maternal embryonic leucine zipper kinase"/>
    <property type="match status" value="1"/>
</dbReference>
<dbReference type="AlphaFoldDB" id="A0A371DYH6"/>
<dbReference type="OrthoDB" id="10252171at2759"/>
<feature type="region of interest" description="Disordered" evidence="11">
    <location>
        <begin position="576"/>
        <end position="715"/>
    </location>
</feature>
<dbReference type="InterPro" id="IPR008984">
    <property type="entry name" value="SMAD_FHA_dom_sf"/>
</dbReference>
<keyword evidence="2" id="KW-0723">Serine/threonine-protein kinase</keyword>
<dbReference type="PROSITE" id="PS50006">
    <property type="entry name" value="FHA_DOMAIN"/>
    <property type="match status" value="1"/>
</dbReference>
<evidence type="ECO:0000256" key="5">
    <source>
        <dbReference type="ARBA" id="ARBA00022777"/>
    </source>
</evidence>
<evidence type="ECO:0000313" key="15">
    <source>
        <dbReference type="Proteomes" id="UP000256964"/>
    </source>
</evidence>
<feature type="binding site" evidence="8">
    <location>
        <position position="318"/>
    </location>
    <ligand>
        <name>ATP</name>
        <dbReference type="ChEBI" id="CHEBI:30616"/>
    </ligand>
</feature>
<feature type="region of interest" description="Disordered" evidence="11">
    <location>
        <begin position="444"/>
        <end position="474"/>
    </location>
</feature>
<dbReference type="PROSITE" id="PS00108">
    <property type="entry name" value="PROTEIN_KINASE_ST"/>
    <property type="match status" value="1"/>
</dbReference>
<feature type="binding site" evidence="8 10">
    <location>
        <position position="192"/>
    </location>
    <ligand>
        <name>ATP</name>
        <dbReference type="ChEBI" id="CHEBI:30616"/>
    </ligand>
</feature>
<evidence type="ECO:0000259" key="12">
    <source>
        <dbReference type="PROSITE" id="PS50006"/>
    </source>
</evidence>
<evidence type="ECO:0000256" key="1">
    <source>
        <dbReference type="ARBA" id="ARBA00005575"/>
    </source>
</evidence>
<evidence type="ECO:0000256" key="3">
    <source>
        <dbReference type="ARBA" id="ARBA00022679"/>
    </source>
</evidence>
<dbReference type="SMART" id="SM00240">
    <property type="entry name" value="FHA"/>
    <property type="match status" value="1"/>
</dbReference>
<protein>
    <submittedName>
        <fullName evidence="14">Pkinase-domain-containing protein</fullName>
    </submittedName>
</protein>
<feature type="domain" description="Protein kinase" evidence="13">
    <location>
        <begin position="163"/>
        <end position="434"/>
    </location>
</feature>
<dbReference type="InterPro" id="IPR017441">
    <property type="entry name" value="Protein_kinase_ATP_BS"/>
</dbReference>
<dbReference type="STRING" id="139420.A0A371DYH6"/>
<dbReference type="PANTHER" id="PTHR24350">
    <property type="entry name" value="SERINE/THREONINE-PROTEIN KINASE IAL-RELATED"/>
    <property type="match status" value="1"/>
</dbReference>
<dbReference type="PROSITE" id="PS00107">
    <property type="entry name" value="PROTEIN_KINASE_ATP"/>
    <property type="match status" value="1"/>
</dbReference>
<feature type="compositionally biased region" description="Low complexity" evidence="11">
    <location>
        <begin position="620"/>
        <end position="651"/>
    </location>
</feature>
<reference evidence="14 15" key="1">
    <citation type="journal article" date="2018" name="Biotechnol. Biofuels">
        <title>Integrative visual omics of the white-rot fungus Polyporus brumalis exposes the biotechnological potential of its oxidative enzymes for delignifying raw plant biomass.</title>
        <authorList>
            <person name="Miyauchi S."/>
            <person name="Rancon A."/>
            <person name="Drula E."/>
            <person name="Hage H."/>
            <person name="Chaduli D."/>
            <person name="Favel A."/>
            <person name="Grisel S."/>
            <person name="Henrissat B."/>
            <person name="Herpoel-Gimbert I."/>
            <person name="Ruiz-Duenas F.J."/>
            <person name="Chevret D."/>
            <person name="Hainaut M."/>
            <person name="Lin J."/>
            <person name="Wang M."/>
            <person name="Pangilinan J."/>
            <person name="Lipzen A."/>
            <person name="Lesage-Meessen L."/>
            <person name="Navarro D."/>
            <person name="Riley R."/>
            <person name="Grigoriev I.V."/>
            <person name="Zhou S."/>
            <person name="Raouche S."/>
            <person name="Rosso M.N."/>
        </authorList>
    </citation>
    <scope>NUCLEOTIDE SEQUENCE [LARGE SCALE GENOMIC DNA]</scope>
    <source>
        <strain evidence="14 15">BRFM 1820</strain>
    </source>
</reference>
<keyword evidence="15" id="KW-1185">Reference proteome</keyword>
<comment type="similarity">
    <text evidence="1">Belongs to the protein kinase superfamily. CAMK Ser/Thr protein kinase family. CHEK2 subfamily.</text>
</comment>
<dbReference type="InterPro" id="IPR000719">
    <property type="entry name" value="Prot_kinase_dom"/>
</dbReference>
<keyword evidence="4 8" id="KW-0547">Nucleotide-binding</keyword>